<dbReference type="EMBL" id="KE345705">
    <property type="protein sequence ID" value="EXC11811.1"/>
    <property type="molecule type" value="Genomic_DNA"/>
</dbReference>
<accession>W9S5R7</accession>
<reference evidence="3" key="1">
    <citation type="submission" date="2013-01" db="EMBL/GenBank/DDBJ databases">
        <title>Draft Genome Sequence of a Mulberry Tree, Morus notabilis C.K. Schneid.</title>
        <authorList>
            <person name="He N."/>
            <person name="Zhao S."/>
        </authorList>
    </citation>
    <scope>NUCLEOTIDE SEQUENCE</scope>
</reference>
<protein>
    <submittedName>
        <fullName evidence="2">Uncharacterized protein</fullName>
    </submittedName>
</protein>
<organism evidence="2 3">
    <name type="scientific">Morus notabilis</name>
    <dbReference type="NCBI Taxonomy" id="981085"/>
    <lineage>
        <taxon>Eukaryota</taxon>
        <taxon>Viridiplantae</taxon>
        <taxon>Streptophyta</taxon>
        <taxon>Embryophyta</taxon>
        <taxon>Tracheophyta</taxon>
        <taxon>Spermatophyta</taxon>
        <taxon>Magnoliopsida</taxon>
        <taxon>eudicotyledons</taxon>
        <taxon>Gunneridae</taxon>
        <taxon>Pentapetalae</taxon>
        <taxon>rosids</taxon>
        <taxon>fabids</taxon>
        <taxon>Rosales</taxon>
        <taxon>Moraceae</taxon>
        <taxon>Moreae</taxon>
        <taxon>Morus</taxon>
    </lineage>
</organism>
<sequence>MVMTRSNRAFYRFPTKKHRAPPKKVRFTAHRRNTHAAADKEPVPLASLPLSEIVLFSAAPVFKDGKEIFSTPRRSPEQESTAAAALVSPPPAASSSEVPLPLVVISPEESTAPKCPSPLSSLAADSRISPPPKCQPHVSPSSDSPSPDVDSVPTSESTPNLMQYPARPGFPSWTSPFPVYPDGLKSGSPTNIAEKIPPQSSKKHNNPDDCDIPSIPEV</sequence>
<gene>
    <name evidence="2" type="ORF">L484_009222</name>
</gene>
<evidence type="ECO:0000256" key="1">
    <source>
        <dbReference type="SAM" id="MobiDB-lite"/>
    </source>
</evidence>
<name>W9S5R7_9ROSA</name>
<proteinExistence type="predicted"/>
<feature type="region of interest" description="Disordered" evidence="1">
    <location>
        <begin position="69"/>
        <end position="97"/>
    </location>
</feature>
<feature type="region of interest" description="Disordered" evidence="1">
    <location>
        <begin position="109"/>
        <end position="218"/>
    </location>
</feature>
<dbReference type="Proteomes" id="UP000030645">
    <property type="component" value="Unassembled WGS sequence"/>
</dbReference>
<evidence type="ECO:0000313" key="2">
    <source>
        <dbReference type="EMBL" id="EXC11811.1"/>
    </source>
</evidence>
<evidence type="ECO:0000313" key="3">
    <source>
        <dbReference type="Proteomes" id="UP000030645"/>
    </source>
</evidence>
<feature type="compositionally biased region" description="Low complexity" evidence="1">
    <location>
        <begin position="138"/>
        <end position="153"/>
    </location>
</feature>
<keyword evidence="3" id="KW-1185">Reference proteome</keyword>
<feature type="compositionally biased region" description="Low complexity" evidence="1">
    <location>
        <begin position="80"/>
        <end position="97"/>
    </location>
</feature>
<dbReference type="AlphaFoldDB" id="W9S5R7"/>